<organism evidence="1 2">
    <name type="scientific">Molorchus minor</name>
    <dbReference type="NCBI Taxonomy" id="1323400"/>
    <lineage>
        <taxon>Eukaryota</taxon>
        <taxon>Metazoa</taxon>
        <taxon>Ecdysozoa</taxon>
        <taxon>Arthropoda</taxon>
        <taxon>Hexapoda</taxon>
        <taxon>Insecta</taxon>
        <taxon>Pterygota</taxon>
        <taxon>Neoptera</taxon>
        <taxon>Endopterygota</taxon>
        <taxon>Coleoptera</taxon>
        <taxon>Polyphaga</taxon>
        <taxon>Cucujiformia</taxon>
        <taxon>Chrysomeloidea</taxon>
        <taxon>Cerambycidae</taxon>
        <taxon>Lamiinae</taxon>
        <taxon>Monochamini</taxon>
        <taxon>Molorchus</taxon>
    </lineage>
</organism>
<name>A0ABQ9J8K4_9CUCU</name>
<evidence type="ECO:0008006" key="3">
    <source>
        <dbReference type="Google" id="ProtNLM"/>
    </source>
</evidence>
<accession>A0ABQ9J8K4</accession>
<dbReference type="InterPro" id="IPR036282">
    <property type="entry name" value="Glutathione-S-Trfase_C_sf"/>
</dbReference>
<proteinExistence type="predicted"/>
<evidence type="ECO:0000313" key="2">
    <source>
        <dbReference type="Proteomes" id="UP001162164"/>
    </source>
</evidence>
<dbReference type="Pfam" id="PF13410">
    <property type="entry name" value="GST_C_2"/>
    <property type="match status" value="1"/>
</dbReference>
<dbReference type="EMBL" id="JAPWTJ010001111">
    <property type="protein sequence ID" value="KAJ8973792.1"/>
    <property type="molecule type" value="Genomic_DNA"/>
</dbReference>
<dbReference type="Gene3D" id="1.20.1050.10">
    <property type="match status" value="1"/>
</dbReference>
<keyword evidence="2" id="KW-1185">Reference proteome</keyword>
<gene>
    <name evidence="1" type="ORF">NQ317_002793</name>
</gene>
<dbReference type="PANTHER" id="PTHR43968">
    <property type="match status" value="1"/>
</dbReference>
<evidence type="ECO:0000313" key="1">
    <source>
        <dbReference type="EMBL" id="KAJ8973792.1"/>
    </source>
</evidence>
<comment type="caution">
    <text evidence="1">The sequence shown here is derived from an EMBL/GenBank/DDBJ whole genome shotgun (WGS) entry which is preliminary data.</text>
</comment>
<dbReference type="InterPro" id="IPR050983">
    <property type="entry name" value="GST_Omega/HSP26"/>
</dbReference>
<dbReference type="Proteomes" id="UP001162164">
    <property type="component" value="Unassembled WGS sequence"/>
</dbReference>
<dbReference type="SUPFAM" id="SSF47616">
    <property type="entry name" value="GST C-terminal domain-like"/>
    <property type="match status" value="1"/>
</dbReference>
<protein>
    <recommendedName>
        <fullName evidence="3">GST C-terminal domain-containing protein</fullName>
    </recommendedName>
</protein>
<sequence>MLSRDAILLAPLIAPNFVEDKGKITNCPLLNEILDPRLIWFGWHIISKICCFIADTWQSVINTMYRVMMNVGRISLDDDEAISSGLTTFERELSNRKGPFFAGNRPGMLDYMIWPWCERADILKLFGNQHLLRREKYRKLII</sequence>
<dbReference type="PANTHER" id="PTHR43968:SF6">
    <property type="entry name" value="GLUTATHIONE S-TRANSFERASE OMEGA"/>
    <property type="match status" value="1"/>
</dbReference>
<reference evidence="1" key="1">
    <citation type="journal article" date="2023" name="Insect Mol. Biol.">
        <title>Genome sequencing provides insights into the evolution of gene families encoding plant cell wall-degrading enzymes in longhorned beetles.</title>
        <authorList>
            <person name="Shin N.R."/>
            <person name="Okamura Y."/>
            <person name="Kirsch R."/>
            <person name="Pauchet Y."/>
        </authorList>
    </citation>
    <scope>NUCLEOTIDE SEQUENCE</scope>
    <source>
        <strain evidence="1">MMC_N1</strain>
    </source>
</reference>